<dbReference type="Pfam" id="PF12802">
    <property type="entry name" value="MarR_2"/>
    <property type="match status" value="1"/>
</dbReference>
<protein>
    <submittedName>
        <fullName evidence="2">Winged helix DNA-binding protein</fullName>
    </submittedName>
</protein>
<dbReference type="SMART" id="SM00347">
    <property type="entry name" value="HTH_MARR"/>
    <property type="match status" value="1"/>
</dbReference>
<dbReference type="Gene3D" id="1.10.10.10">
    <property type="entry name" value="Winged helix-like DNA-binding domain superfamily/Winged helix DNA-binding domain"/>
    <property type="match status" value="1"/>
</dbReference>
<evidence type="ECO:0000259" key="1">
    <source>
        <dbReference type="PROSITE" id="PS50995"/>
    </source>
</evidence>
<organism evidence="2 3">
    <name type="scientific">Candidatus Gallimonas intestinigallinarum</name>
    <dbReference type="NCBI Taxonomy" id="2838604"/>
    <lineage>
        <taxon>Bacteria</taxon>
        <taxon>Bacillati</taxon>
        <taxon>Bacillota</taxon>
        <taxon>Clostridia</taxon>
        <taxon>Candidatus Gallimonas</taxon>
    </lineage>
</organism>
<dbReference type="Proteomes" id="UP000824044">
    <property type="component" value="Unassembled WGS sequence"/>
</dbReference>
<accession>A0A9D2DX75</accession>
<feature type="domain" description="HTH marR-type" evidence="1">
    <location>
        <begin position="1"/>
        <end position="140"/>
    </location>
</feature>
<dbReference type="PROSITE" id="PS50995">
    <property type="entry name" value="HTH_MARR_2"/>
    <property type="match status" value="1"/>
</dbReference>
<dbReference type="EMBL" id="DXBS01000078">
    <property type="protein sequence ID" value="HIZ24634.1"/>
    <property type="molecule type" value="Genomic_DNA"/>
</dbReference>
<dbReference type="InterPro" id="IPR036388">
    <property type="entry name" value="WH-like_DNA-bd_sf"/>
</dbReference>
<dbReference type="GO" id="GO:0006950">
    <property type="term" value="P:response to stress"/>
    <property type="evidence" value="ECO:0007669"/>
    <property type="project" value="TreeGrafter"/>
</dbReference>
<dbReference type="InterPro" id="IPR000835">
    <property type="entry name" value="HTH_MarR-typ"/>
</dbReference>
<name>A0A9D2DX75_9FIRM</name>
<keyword evidence="2" id="KW-0238">DNA-binding</keyword>
<dbReference type="PANTHER" id="PTHR33164">
    <property type="entry name" value="TRANSCRIPTIONAL REGULATOR, MARR FAMILY"/>
    <property type="match status" value="1"/>
</dbReference>
<dbReference type="SUPFAM" id="SSF46785">
    <property type="entry name" value="Winged helix' DNA-binding domain"/>
    <property type="match status" value="1"/>
</dbReference>
<dbReference type="GO" id="GO:0003677">
    <property type="term" value="F:DNA binding"/>
    <property type="evidence" value="ECO:0007669"/>
    <property type="project" value="UniProtKB-KW"/>
</dbReference>
<reference evidence="2" key="1">
    <citation type="journal article" date="2021" name="PeerJ">
        <title>Extensive microbial diversity within the chicken gut microbiome revealed by metagenomics and culture.</title>
        <authorList>
            <person name="Gilroy R."/>
            <person name="Ravi A."/>
            <person name="Getino M."/>
            <person name="Pursley I."/>
            <person name="Horton D.L."/>
            <person name="Alikhan N.F."/>
            <person name="Baker D."/>
            <person name="Gharbi K."/>
            <person name="Hall N."/>
            <person name="Watson M."/>
            <person name="Adriaenssens E.M."/>
            <person name="Foster-Nyarko E."/>
            <person name="Jarju S."/>
            <person name="Secka A."/>
            <person name="Antonio M."/>
            <person name="Oren A."/>
            <person name="Chaudhuri R.R."/>
            <person name="La Ragione R."/>
            <person name="Hildebrand F."/>
            <person name="Pallen M.J."/>
        </authorList>
    </citation>
    <scope>NUCLEOTIDE SEQUENCE</scope>
    <source>
        <strain evidence="2">CHK33-5263</strain>
    </source>
</reference>
<gene>
    <name evidence="2" type="ORF">H9812_04065</name>
</gene>
<dbReference type="PANTHER" id="PTHR33164:SF89">
    <property type="entry name" value="MARR FAMILY REGULATORY PROTEIN"/>
    <property type="match status" value="1"/>
</dbReference>
<evidence type="ECO:0000313" key="3">
    <source>
        <dbReference type="Proteomes" id="UP000824044"/>
    </source>
</evidence>
<evidence type="ECO:0000313" key="2">
    <source>
        <dbReference type="EMBL" id="HIZ24634.1"/>
    </source>
</evidence>
<sequence>MKVSKEINELVNAYCRLRDRQHAVYSQCAKRHDLTTNELFVLDILWFAPEGCTQTEICERLSSNKQTIAAIITRFWKKGYIVYEEVMEDRRNKRIRFTEAGKAYASEIIPPAADAENLAMAELGLGNLTELVDLTTRLTENMEKQFDKIIIQGAQQ</sequence>
<dbReference type="InterPro" id="IPR036390">
    <property type="entry name" value="WH_DNA-bd_sf"/>
</dbReference>
<reference evidence="2" key="2">
    <citation type="submission" date="2021-04" db="EMBL/GenBank/DDBJ databases">
        <authorList>
            <person name="Gilroy R."/>
        </authorList>
    </citation>
    <scope>NUCLEOTIDE SEQUENCE</scope>
    <source>
        <strain evidence="2">CHK33-5263</strain>
    </source>
</reference>
<comment type="caution">
    <text evidence="2">The sequence shown here is derived from an EMBL/GenBank/DDBJ whole genome shotgun (WGS) entry which is preliminary data.</text>
</comment>
<dbReference type="AlphaFoldDB" id="A0A9D2DX75"/>
<dbReference type="InterPro" id="IPR039422">
    <property type="entry name" value="MarR/SlyA-like"/>
</dbReference>
<dbReference type="GO" id="GO:0003700">
    <property type="term" value="F:DNA-binding transcription factor activity"/>
    <property type="evidence" value="ECO:0007669"/>
    <property type="project" value="InterPro"/>
</dbReference>
<proteinExistence type="predicted"/>